<dbReference type="PROSITE" id="PS01037">
    <property type="entry name" value="SBP_BACTERIAL_1"/>
    <property type="match status" value="1"/>
</dbReference>
<evidence type="ECO:0000256" key="6">
    <source>
        <dbReference type="RuleBase" id="RU365005"/>
    </source>
</evidence>
<evidence type="ECO:0000256" key="3">
    <source>
        <dbReference type="ARBA" id="ARBA00022597"/>
    </source>
</evidence>
<dbReference type="GO" id="GO:1901982">
    <property type="term" value="F:maltose binding"/>
    <property type="evidence" value="ECO:0007669"/>
    <property type="project" value="TreeGrafter"/>
</dbReference>
<dbReference type="STRING" id="1508404.JMA_09380"/>
<dbReference type="EMBL" id="CP009416">
    <property type="protein sequence ID" value="AJD90255.1"/>
    <property type="molecule type" value="Genomic_DNA"/>
</dbReference>
<feature type="signal peptide" evidence="6">
    <location>
        <begin position="1"/>
        <end position="21"/>
    </location>
</feature>
<comment type="subcellular location">
    <subcellularLocation>
        <location evidence="6">Cell membrane</location>
        <topology evidence="6">Lipid-anchor</topology>
    </subcellularLocation>
</comment>
<keyword evidence="4 6" id="KW-0732">Signal</keyword>
<dbReference type="BioCyc" id="JESP1508404:G14D9-10170-MONOMER"/>
<protein>
    <recommendedName>
        <fullName evidence="5 6">Maltodextrin-binding protein</fullName>
    </recommendedName>
</protein>
<dbReference type="Gene3D" id="3.40.190.10">
    <property type="entry name" value="Periplasmic binding protein-like II"/>
    <property type="match status" value="2"/>
</dbReference>
<gene>
    <name evidence="7" type="ORF">JMA_09380</name>
</gene>
<comment type="similarity">
    <text evidence="1 6">Belongs to the bacterial solute-binding protein 1 family.</text>
</comment>
<dbReference type="GO" id="GO:0015144">
    <property type="term" value="F:carbohydrate transmembrane transporter activity"/>
    <property type="evidence" value="ECO:0007669"/>
    <property type="project" value="InterPro"/>
</dbReference>
<dbReference type="HOGENOM" id="CLU_031285_17_2_9"/>
<dbReference type="InterPro" id="IPR006059">
    <property type="entry name" value="SBP"/>
</dbReference>
<sequence length="413" mass="44326">MNKLTLTAGSLSLVLVLAACAPERSQDQGTASSSDAVSEGLLVWAPDIELSAIESQVEAFTEETGIPVEVVSMPQDDQTEAIVLDGPSGNGPDLFYQPGVGNLSIQGLVHPVEVDQEILDTYSAGSLEALSYDGELYGLPAVVESLALYYNKALIPEAPETVEDLEAAMADLTDDANDHFGFLYPANDFYFSYPFMAGYGGYIFNEDSDGYVKDDVGLANDGSVQGASLIQDWFESGYIPSSITLDAANGLFMDGQAGAIINGPWARYDFEEALGDDLGTAPLPELENGEYPETFLGTKGWMLSSYSEFPEEATELAVHLTSEESLKETFEATGEIPANSAILNSPDFTEDPMLAGFAVQLERARPFPNIAELSAVWQPMADALTFIMQGDDPAEALEEGVGKIEEEIATNYE</sequence>
<dbReference type="PANTHER" id="PTHR30061">
    <property type="entry name" value="MALTOSE-BINDING PERIPLASMIC PROTEIN"/>
    <property type="match status" value="1"/>
</dbReference>
<dbReference type="KEGG" id="jeo:JMA_09380"/>
<dbReference type="GO" id="GO:0055052">
    <property type="term" value="C:ATP-binding cassette (ABC) transporter complex, substrate-binding subunit-containing"/>
    <property type="evidence" value="ECO:0007669"/>
    <property type="project" value="TreeGrafter"/>
</dbReference>
<dbReference type="GO" id="GO:0042956">
    <property type="term" value="P:maltodextrin transmembrane transport"/>
    <property type="evidence" value="ECO:0007669"/>
    <property type="project" value="TreeGrafter"/>
</dbReference>
<keyword evidence="6" id="KW-0449">Lipoprotein</keyword>
<feature type="chain" id="PRO_5013429228" description="Maltodextrin-binding protein" evidence="6">
    <location>
        <begin position="22"/>
        <end position="413"/>
    </location>
</feature>
<accession>A0A0B5AIP9</accession>
<evidence type="ECO:0000256" key="4">
    <source>
        <dbReference type="ARBA" id="ARBA00022729"/>
    </source>
</evidence>
<evidence type="ECO:0000313" key="8">
    <source>
        <dbReference type="Proteomes" id="UP000031449"/>
    </source>
</evidence>
<dbReference type="Pfam" id="PF13416">
    <property type="entry name" value="SBP_bac_8"/>
    <property type="match status" value="1"/>
</dbReference>
<dbReference type="SUPFAM" id="SSF53850">
    <property type="entry name" value="Periplasmic binding protein-like II"/>
    <property type="match status" value="1"/>
</dbReference>
<dbReference type="OrthoDB" id="9766758at2"/>
<dbReference type="Proteomes" id="UP000031449">
    <property type="component" value="Chromosome"/>
</dbReference>
<name>A0A0B5AIP9_9BACL</name>
<dbReference type="AlphaFoldDB" id="A0A0B5AIP9"/>
<keyword evidence="8" id="KW-1185">Reference proteome</keyword>
<evidence type="ECO:0000313" key="7">
    <source>
        <dbReference type="EMBL" id="AJD90255.1"/>
    </source>
</evidence>
<dbReference type="GO" id="GO:0015768">
    <property type="term" value="P:maltose transport"/>
    <property type="evidence" value="ECO:0007669"/>
    <property type="project" value="TreeGrafter"/>
</dbReference>
<keyword evidence="3 6" id="KW-0762">Sugar transport</keyword>
<keyword evidence="6" id="KW-1003">Cell membrane</keyword>
<dbReference type="PANTHER" id="PTHR30061:SF50">
    <property type="entry name" value="MALTOSE_MALTODEXTRIN-BINDING PERIPLASMIC PROTEIN"/>
    <property type="match status" value="1"/>
</dbReference>
<evidence type="ECO:0000256" key="5">
    <source>
        <dbReference type="ARBA" id="ARBA00030303"/>
    </source>
</evidence>
<proteinExistence type="inferred from homology"/>
<keyword evidence="6" id="KW-0472">Membrane</keyword>
<keyword evidence="2 6" id="KW-0813">Transport</keyword>
<dbReference type="InterPro" id="IPR006060">
    <property type="entry name" value="Maltose/Cyclodextrin-bd"/>
</dbReference>
<dbReference type="PRINTS" id="PR00181">
    <property type="entry name" value="MALTOSEBP"/>
</dbReference>
<evidence type="ECO:0000256" key="2">
    <source>
        <dbReference type="ARBA" id="ARBA00022448"/>
    </source>
</evidence>
<dbReference type="PROSITE" id="PS51257">
    <property type="entry name" value="PROKAR_LIPOPROTEIN"/>
    <property type="match status" value="1"/>
</dbReference>
<dbReference type="InterPro" id="IPR006061">
    <property type="entry name" value="SBP_1_CS"/>
</dbReference>
<reference evidence="7 8" key="1">
    <citation type="submission" date="2014-08" db="EMBL/GenBank/DDBJ databases">
        <title>Complete genome of a marine bacteria Jeotgalibacillus malaysiensis.</title>
        <authorList>
            <person name="Yaakop A.S."/>
            <person name="Chan K.-G."/>
            <person name="Goh K.M."/>
        </authorList>
    </citation>
    <scope>NUCLEOTIDE SEQUENCE [LARGE SCALE GENOMIC DNA]</scope>
    <source>
        <strain evidence="7 8">D5</strain>
    </source>
</reference>
<evidence type="ECO:0000256" key="1">
    <source>
        <dbReference type="ARBA" id="ARBA00008520"/>
    </source>
</evidence>
<organism evidence="7 8">
    <name type="scientific">Jeotgalibacillus malaysiensis</name>
    <dbReference type="NCBI Taxonomy" id="1508404"/>
    <lineage>
        <taxon>Bacteria</taxon>
        <taxon>Bacillati</taxon>
        <taxon>Bacillota</taxon>
        <taxon>Bacilli</taxon>
        <taxon>Bacillales</taxon>
        <taxon>Caryophanaceae</taxon>
        <taxon>Jeotgalibacillus</taxon>
    </lineage>
</organism>